<proteinExistence type="predicted"/>
<protein>
    <recommendedName>
        <fullName evidence="3">SPOR domain-containing protein</fullName>
    </recommendedName>
</protein>
<dbReference type="SUPFAM" id="SSF110997">
    <property type="entry name" value="Sporulation related repeat"/>
    <property type="match status" value="1"/>
</dbReference>
<feature type="region of interest" description="Disordered" evidence="1">
    <location>
        <begin position="125"/>
        <end position="150"/>
    </location>
</feature>
<dbReference type="InterPro" id="IPR036680">
    <property type="entry name" value="SPOR-like_sf"/>
</dbReference>
<comment type="caution">
    <text evidence="4">The sequence shown here is derived from an EMBL/GenBank/DDBJ whole genome shotgun (WGS) entry which is preliminary data.</text>
</comment>
<accession>A0A7C9BMA0</accession>
<keyword evidence="5" id="KW-1185">Reference proteome</keyword>
<keyword evidence="2" id="KW-0812">Transmembrane</keyword>
<dbReference type="GO" id="GO:0042834">
    <property type="term" value="F:peptidoglycan binding"/>
    <property type="evidence" value="ECO:0007669"/>
    <property type="project" value="InterPro"/>
</dbReference>
<dbReference type="EMBL" id="WHLY01000002">
    <property type="protein sequence ID" value="MPR31999.1"/>
    <property type="molecule type" value="Genomic_DNA"/>
</dbReference>
<sequence length="235" mass="25875">MEEQNIKKEPRKRQESPRGNTSSKRQNSSGAPWWLVVVLLVALLGMASYIAWMNSADPAYRKGYLAYYLGSGNSEAELLESTIPSDIPSDSLAAWENSLLSANQLGTDSTAQDWKSLSELTNEATGTDTVSNQSFQSLPTQTTPKEPVQTDNFVAPKPVLAYYIKAGEFESRSSALFRIKELRQGNYKAKIIEPDSAGGTFVVSAGEFSSYKRALDQAQAIGFIMDIRTSVIKRE</sequence>
<dbReference type="Gene3D" id="3.30.70.1070">
    <property type="entry name" value="Sporulation related repeat"/>
    <property type="match status" value="1"/>
</dbReference>
<feature type="compositionally biased region" description="Polar residues" evidence="1">
    <location>
        <begin position="17"/>
        <end position="28"/>
    </location>
</feature>
<evidence type="ECO:0000313" key="5">
    <source>
        <dbReference type="Proteomes" id="UP000479293"/>
    </source>
</evidence>
<evidence type="ECO:0000259" key="3">
    <source>
        <dbReference type="PROSITE" id="PS51724"/>
    </source>
</evidence>
<evidence type="ECO:0000313" key="4">
    <source>
        <dbReference type="EMBL" id="MPR31999.1"/>
    </source>
</evidence>
<feature type="region of interest" description="Disordered" evidence="1">
    <location>
        <begin position="1"/>
        <end position="28"/>
    </location>
</feature>
<name>A0A7C9BMA0_9BACT</name>
<reference evidence="4 5" key="1">
    <citation type="submission" date="2019-10" db="EMBL/GenBank/DDBJ databases">
        <title>Draft Genome Sequence of Cytophagaceae sp. SJW1-29.</title>
        <authorList>
            <person name="Choi A."/>
        </authorList>
    </citation>
    <scope>NUCLEOTIDE SEQUENCE [LARGE SCALE GENOMIC DNA]</scope>
    <source>
        <strain evidence="4 5">SJW1-29</strain>
    </source>
</reference>
<feature type="domain" description="SPOR" evidence="3">
    <location>
        <begin position="156"/>
        <end position="234"/>
    </location>
</feature>
<dbReference type="AlphaFoldDB" id="A0A7C9BMA0"/>
<feature type="transmembrane region" description="Helical" evidence="2">
    <location>
        <begin position="31"/>
        <end position="52"/>
    </location>
</feature>
<keyword evidence="2" id="KW-0472">Membrane</keyword>
<dbReference type="Pfam" id="PF05036">
    <property type="entry name" value="SPOR"/>
    <property type="match status" value="1"/>
</dbReference>
<feature type="compositionally biased region" description="Basic and acidic residues" evidence="1">
    <location>
        <begin position="1"/>
        <end position="16"/>
    </location>
</feature>
<dbReference type="InterPro" id="IPR007730">
    <property type="entry name" value="SPOR-like_dom"/>
</dbReference>
<gene>
    <name evidence="4" type="ORF">GBK04_01225</name>
</gene>
<dbReference type="Proteomes" id="UP000479293">
    <property type="component" value="Unassembled WGS sequence"/>
</dbReference>
<evidence type="ECO:0000256" key="1">
    <source>
        <dbReference type="SAM" id="MobiDB-lite"/>
    </source>
</evidence>
<keyword evidence="2" id="KW-1133">Transmembrane helix</keyword>
<dbReference type="PROSITE" id="PS51724">
    <property type="entry name" value="SPOR"/>
    <property type="match status" value="1"/>
</dbReference>
<evidence type="ECO:0000256" key="2">
    <source>
        <dbReference type="SAM" id="Phobius"/>
    </source>
</evidence>
<organism evidence="4 5">
    <name type="scientific">Salmonirosea aquatica</name>
    <dbReference type="NCBI Taxonomy" id="2654236"/>
    <lineage>
        <taxon>Bacteria</taxon>
        <taxon>Pseudomonadati</taxon>
        <taxon>Bacteroidota</taxon>
        <taxon>Cytophagia</taxon>
        <taxon>Cytophagales</taxon>
        <taxon>Spirosomataceae</taxon>
        <taxon>Salmonirosea</taxon>
    </lineage>
</organism>